<feature type="compositionally biased region" description="Gly residues" evidence="1">
    <location>
        <begin position="147"/>
        <end position="159"/>
    </location>
</feature>
<dbReference type="AlphaFoldDB" id="A0AAD5RET9"/>
<feature type="region of interest" description="Disordered" evidence="1">
    <location>
        <begin position="201"/>
        <end position="249"/>
    </location>
</feature>
<gene>
    <name evidence="2" type="ORF">MKZ38_002131</name>
</gene>
<feature type="region of interest" description="Disordered" evidence="1">
    <location>
        <begin position="87"/>
        <end position="113"/>
    </location>
</feature>
<organism evidence="2 3">
    <name type="scientific">Zalerion maritima</name>
    <dbReference type="NCBI Taxonomy" id="339359"/>
    <lineage>
        <taxon>Eukaryota</taxon>
        <taxon>Fungi</taxon>
        <taxon>Dikarya</taxon>
        <taxon>Ascomycota</taxon>
        <taxon>Pezizomycotina</taxon>
        <taxon>Sordariomycetes</taxon>
        <taxon>Lulworthiomycetidae</taxon>
        <taxon>Lulworthiales</taxon>
        <taxon>Lulworthiaceae</taxon>
        <taxon>Zalerion</taxon>
    </lineage>
</organism>
<protein>
    <submittedName>
        <fullName evidence="2">Uncharacterized protein</fullName>
    </submittedName>
</protein>
<feature type="compositionally biased region" description="Basic and acidic residues" evidence="1">
    <location>
        <begin position="231"/>
        <end position="249"/>
    </location>
</feature>
<evidence type="ECO:0000313" key="2">
    <source>
        <dbReference type="EMBL" id="KAJ2890305.1"/>
    </source>
</evidence>
<name>A0AAD5RET9_9PEZI</name>
<feature type="region of interest" description="Disordered" evidence="1">
    <location>
        <begin position="143"/>
        <end position="172"/>
    </location>
</feature>
<keyword evidence="3" id="KW-1185">Reference proteome</keyword>
<proteinExistence type="predicted"/>
<dbReference type="EMBL" id="JAKWBI020001620">
    <property type="protein sequence ID" value="KAJ2890305.1"/>
    <property type="molecule type" value="Genomic_DNA"/>
</dbReference>
<dbReference type="Proteomes" id="UP001201980">
    <property type="component" value="Unassembled WGS sequence"/>
</dbReference>
<sequence length="293" mass="31079">MCQPQRTTYSCRHVGIISGACYAFPGCTNVQMPRSTAANHVCEDCGGRAEERRRLWERHRRRLAIDREGYLREKKRIGMGIGMGMRAKGVGKGAQDRRGEKMGGGGGGGGGGGTGNMLKSVERLGVPPGVRLGAKRVPLGQKTEELGVGGDGDGDGGQWGAEMKKGKTDGTAKVVSEARRTCCFDFEELSEHLPGLFVGEEGPVDNIGPGGAEQGGVPEAQEQKKKKKRHAGIDAEATRKNKNRDKTQRKLEALRALDTNVARYTDKNEGAVGKDSGVGLDVAEGEATGICGT</sequence>
<comment type="caution">
    <text evidence="2">The sequence shown here is derived from an EMBL/GenBank/DDBJ whole genome shotgun (WGS) entry which is preliminary data.</text>
</comment>
<reference evidence="2" key="1">
    <citation type="submission" date="2022-07" db="EMBL/GenBank/DDBJ databases">
        <title>Draft genome sequence of Zalerion maritima ATCC 34329, a (micro)plastics degrading marine fungus.</title>
        <authorList>
            <person name="Paco A."/>
            <person name="Goncalves M.F.M."/>
            <person name="Rocha-Santos T.A.P."/>
            <person name="Alves A."/>
        </authorList>
    </citation>
    <scope>NUCLEOTIDE SEQUENCE</scope>
    <source>
        <strain evidence="2">ATCC 34329</strain>
    </source>
</reference>
<evidence type="ECO:0000256" key="1">
    <source>
        <dbReference type="SAM" id="MobiDB-lite"/>
    </source>
</evidence>
<evidence type="ECO:0000313" key="3">
    <source>
        <dbReference type="Proteomes" id="UP001201980"/>
    </source>
</evidence>
<feature type="compositionally biased region" description="Basic and acidic residues" evidence="1">
    <location>
        <begin position="162"/>
        <end position="172"/>
    </location>
</feature>
<feature type="compositionally biased region" description="Gly residues" evidence="1">
    <location>
        <begin position="102"/>
        <end position="113"/>
    </location>
</feature>
<accession>A0AAD5RET9</accession>